<evidence type="ECO:0000313" key="2">
    <source>
        <dbReference type="Proteomes" id="UP000273516"/>
    </source>
</evidence>
<organism evidence="1 2">
    <name type="scientific">Paracoccus alkanivorans</name>
    <dbReference type="NCBI Taxonomy" id="2116655"/>
    <lineage>
        <taxon>Bacteria</taxon>
        <taxon>Pseudomonadati</taxon>
        <taxon>Pseudomonadota</taxon>
        <taxon>Alphaproteobacteria</taxon>
        <taxon>Rhodobacterales</taxon>
        <taxon>Paracoccaceae</taxon>
        <taxon>Paracoccus</taxon>
    </lineage>
</organism>
<comment type="caution">
    <text evidence="1">The sequence shown here is derived from an EMBL/GenBank/DDBJ whole genome shotgun (WGS) entry which is preliminary data.</text>
</comment>
<gene>
    <name evidence="1" type="ORF">C9E81_16240</name>
</gene>
<dbReference type="AlphaFoldDB" id="A0A3M0M8L5"/>
<proteinExistence type="predicted"/>
<dbReference type="Proteomes" id="UP000273516">
    <property type="component" value="Unassembled WGS sequence"/>
</dbReference>
<protein>
    <submittedName>
        <fullName evidence="1">Uncharacterized protein</fullName>
    </submittedName>
</protein>
<evidence type="ECO:0000313" key="1">
    <source>
        <dbReference type="EMBL" id="RMC33841.1"/>
    </source>
</evidence>
<reference evidence="1 2" key="1">
    <citation type="submission" date="2018-07" db="EMBL/GenBank/DDBJ databases">
        <authorList>
            <person name="Zhang Y."/>
            <person name="Wang L."/>
            <person name="Ma S."/>
        </authorList>
    </citation>
    <scope>NUCLEOTIDE SEQUENCE [LARGE SCALE GENOMIC DNA]</scope>
    <source>
        <strain evidence="1 2">4-2</strain>
    </source>
</reference>
<name>A0A3M0M8L5_9RHOB</name>
<dbReference type="EMBL" id="QOKZ01000006">
    <property type="protein sequence ID" value="RMC33841.1"/>
    <property type="molecule type" value="Genomic_DNA"/>
</dbReference>
<dbReference type="OrthoDB" id="9833286at2"/>
<keyword evidence="2" id="KW-1185">Reference proteome</keyword>
<sequence length="128" mass="13087">MAMVGMHYITDRAGILAGLLSVTALAGCFGFGGADAPPPLASAEVNGVQYRVDAVEPGQSPGVAQSPLDLAASGSGWIVSRADGKPMTAADEQGAYRAFSAHCKGLIGPGGLSHYQGRTVYRFGECKE</sequence>
<accession>A0A3M0M8L5</accession>
<dbReference type="RefSeq" id="WP_122113394.1">
    <property type="nucleotide sequence ID" value="NZ_QOKZ01000006.1"/>
</dbReference>